<dbReference type="Proteomes" id="UP000464178">
    <property type="component" value="Chromosome"/>
</dbReference>
<dbReference type="SUPFAM" id="SSF50969">
    <property type="entry name" value="YVTN repeat-like/Quinoprotein amine dehydrogenase"/>
    <property type="match status" value="1"/>
</dbReference>
<dbReference type="SMART" id="SM00320">
    <property type="entry name" value="WD40"/>
    <property type="match status" value="7"/>
</dbReference>
<dbReference type="InterPro" id="IPR011044">
    <property type="entry name" value="Quino_amine_DH_bsu"/>
</dbReference>
<accession>A0A6P2D4F7</accession>
<dbReference type="GO" id="GO:0006352">
    <property type="term" value="P:DNA-templated transcription initiation"/>
    <property type="evidence" value="ECO:0007669"/>
    <property type="project" value="InterPro"/>
</dbReference>
<dbReference type="InterPro" id="IPR036388">
    <property type="entry name" value="WH-like_DNA-bd_sf"/>
</dbReference>
<organism evidence="6 7">
    <name type="scientific">Gemmata massiliana</name>
    <dbReference type="NCBI Taxonomy" id="1210884"/>
    <lineage>
        <taxon>Bacteria</taxon>
        <taxon>Pseudomonadati</taxon>
        <taxon>Planctomycetota</taxon>
        <taxon>Planctomycetia</taxon>
        <taxon>Gemmatales</taxon>
        <taxon>Gemmataceae</taxon>
        <taxon>Gemmata</taxon>
    </lineage>
</organism>
<feature type="domain" description="RNA polymerase sigma factor 70 region 4 type 2" evidence="5">
    <location>
        <begin position="138"/>
        <end position="188"/>
    </location>
</feature>
<evidence type="ECO:0000256" key="3">
    <source>
        <dbReference type="PROSITE-ProRule" id="PRU00221"/>
    </source>
</evidence>
<dbReference type="InterPro" id="IPR019775">
    <property type="entry name" value="WD40_repeat_CS"/>
</dbReference>
<dbReference type="PROSITE" id="PS50294">
    <property type="entry name" value="WD_REPEATS_REGION"/>
    <property type="match status" value="2"/>
</dbReference>
<dbReference type="InterPro" id="IPR014284">
    <property type="entry name" value="RNA_pol_sigma-70_dom"/>
</dbReference>
<feature type="repeat" description="WD" evidence="3">
    <location>
        <begin position="897"/>
        <end position="931"/>
    </location>
</feature>
<keyword evidence="7" id="KW-1185">Reference proteome</keyword>
<dbReference type="AlphaFoldDB" id="A0A6P2D4F7"/>
<feature type="domain" description="RNA polymerase sigma-70 region 2" evidence="4">
    <location>
        <begin position="44"/>
        <end position="107"/>
    </location>
</feature>
<name>A0A6P2D4F7_9BACT</name>
<dbReference type="InterPro" id="IPR013325">
    <property type="entry name" value="RNA_pol_sigma_r2"/>
</dbReference>
<dbReference type="PROSITE" id="PS00678">
    <property type="entry name" value="WD_REPEATS_1"/>
    <property type="match status" value="1"/>
</dbReference>
<dbReference type="Pfam" id="PF08281">
    <property type="entry name" value="Sigma70_r4_2"/>
    <property type="match status" value="1"/>
</dbReference>
<gene>
    <name evidence="6" type="ORF">SOIL9_27300</name>
</gene>
<dbReference type="NCBIfam" id="TIGR02937">
    <property type="entry name" value="sigma70-ECF"/>
    <property type="match status" value="1"/>
</dbReference>
<dbReference type="Gene3D" id="1.10.1740.10">
    <property type="match status" value="1"/>
</dbReference>
<evidence type="ECO:0000259" key="5">
    <source>
        <dbReference type="Pfam" id="PF08281"/>
    </source>
</evidence>
<dbReference type="GO" id="GO:0005829">
    <property type="term" value="C:cytosol"/>
    <property type="evidence" value="ECO:0007669"/>
    <property type="project" value="UniProtKB-ARBA"/>
</dbReference>
<dbReference type="KEGG" id="gms:SOIL9_27300"/>
<evidence type="ECO:0008006" key="8">
    <source>
        <dbReference type="Google" id="ProtNLM"/>
    </source>
</evidence>
<dbReference type="InterPro" id="IPR001680">
    <property type="entry name" value="WD40_rpt"/>
</dbReference>
<evidence type="ECO:0000256" key="1">
    <source>
        <dbReference type="ARBA" id="ARBA00022574"/>
    </source>
</evidence>
<dbReference type="RefSeq" id="WP_162669457.1">
    <property type="nucleotide sequence ID" value="NZ_LR593886.1"/>
</dbReference>
<reference evidence="6 7" key="1">
    <citation type="submission" date="2019-05" db="EMBL/GenBank/DDBJ databases">
        <authorList>
            <consortium name="Science for Life Laboratories"/>
        </authorList>
    </citation>
    <scope>NUCLEOTIDE SEQUENCE [LARGE SCALE GENOMIC DNA]</scope>
    <source>
        <strain evidence="6">Soil9</strain>
    </source>
</reference>
<evidence type="ECO:0000256" key="2">
    <source>
        <dbReference type="ARBA" id="ARBA00022737"/>
    </source>
</evidence>
<dbReference type="SUPFAM" id="SSF88946">
    <property type="entry name" value="Sigma2 domain of RNA polymerase sigma factors"/>
    <property type="match status" value="1"/>
</dbReference>
<evidence type="ECO:0000313" key="6">
    <source>
        <dbReference type="EMBL" id="VTR94984.1"/>
    </source>
</evidence>
<dbReference type="SUPFAM" id="SSF50998">
    <property type="entry name" value="Quinoprotein alcohol dehydrogenase-like"/>
    <property type="match status" value="1"/>
</dbReference>
<dbReference type="EMBL" id="LR593886">
    <property type="protein sequence ID" value="VTR94984.1"/>
    <property type="molecule type" value="Genomic_DNA"/>
</dbReference>
<dbReference type="SUPFAM" id="SSF75011">
    <property type="entry name" value="3-carboxy-cis,cis-mucoante lactonizing enzyme"/>
    <property type="match status" value="1"/>
</dbReference>
<evidence type="ECO:0000313" key="7">
    <source>
        <dbReference type="Proteomes" id="UP000464178"/>
    </source>
</evidence>
<sequence length="1110" mass="116121">MGRAPDLLTRLFRRATDRRGAEATTAELLGRFVATRDEEAFRALVDRHGPMVWGVCSRVLRQPQDIEDAFQATFIVLARRAAIVRPPELLPAWLHGVARRSALRVMRISARRREVQVSTMPNPAAAMINDLLDLPAVLDEELGRLPSKLRQAVVLCHLQSRTYSDAAREMKCSIAAVAKRLDRAAERLRGRLARRGLAPIGCTAWGLLAGAPEALAVPADVAARTTAAALGTVTGAAATGVAAATAREVATTVTRVPLRILATAVAVLIAGAGLAVVQRAAAPPVPKPVVAQSTEAVRLDRFGDPLPAGAVARLGTVRFRTGKAPCPGGVGFLADGKTLVSAHESGTIVFWDATTGKETDRIDGPPGAVSLVVSADGRRMVAVGTEMWAWDITPNGVKSLWKTPGSSKGELVATAALSPNGKVLAYGSRTGGQLIDADTGDLLQPLAVKATRVMAFSADGRALVVAGDGPVLLLDPATGKEQRRFDPKGSLTQLAVAPDGARVAAITGQMIRIWDAASGRELAGVPSAGNSSAALFFAPDGRTLLEAGGERIRYRDPGTGKESRPAVNAPHLQPHQSSFLFFYYNPVVPAVSPDGKRVAVIVGGGAVGVWRTDTGAEVGPSGGPHGEVTALAFTPNGNEILTAAAPDHFQAWNPATGAPGRRLATPAPGMTTRSLVVAPSGEVEAICAQTQFGGFRHLPGIVEWGARATGPGVDRHRVPAEVTKSKVWSPVTAAESADGRRVIWGTGTVLIVTDRATGAEVRRVDTKVAVTGVTVSADGETAAAFASKEGVVSVWDLGAARERMRVSARLNQSASCAPLALSADGRWLAGVEGGPKGAQAVQLWEVASNRVGPRFPVGAAAVLPLTFSPNGRLLAGGGREGKIRVWDLATGTEARQYTGHRGPVQALEFAPNGERLASGSTDATALVWDTRPLLAWPPLPARSWEATDAQWAGLGKDDPSQAVRTVWALVAAGDDAVPFLRTRLLRRPPPPSAERVTAVIKQLGSEEFAERERATDELAGLGIGAELALRAARTTDNPEIRARLDRLLARLAPTRAPELLAAVRGIAALERIGTPAAADALKEITAGRGHAVVTAEAEAAVRRVAARPKP</sequence>
<proteinExistence type="predicted"/>
<dbReference type="Gene3D" id="2.130.10.10">
    <property type="entry name" value="YVTN repeat-like/Quinoprotein amine dehydrogenase"/>
    <property type="match status" value="4"/>
</dbReference>
<keyword evidence="2" id="KW-0677">Repeat</keyword>
<dbReference type="InterPro" id="IPR013324">
    <property type="entry name" value="RNA_pol_sigma_r3/r4-like"/>
</dbReference>
<dbReference type="InterPro" id="IPR011047">
    <property type="entry name" value="Quinoprotein_ADH-like_sf"/>
</dbReference>
<dbReference type="Gene3D" id="1.10.10.10">
    <property type="entry name" value="Winged helix-like DNA-binding domain superfamily/Winged helix DNA-binding domain"/>
    <property type="match status" value="1"/>
</dbReference>
<dbReference type="Pfam" id="PF04542">
    <property type="entry name" value="Sigma70_r2"/>
    <property type="match status" value="1"/>
</dbReference>
<feature type="repeat" description="WD" evidence="3">
    <location>
        <begin position="855"/>
        <end position="896"/>
    </location>
</feature>
<evidence type="ECO:0000259" key="4">
    <source>
        <dbReference type="Pfam" id="PF04542"/>
    </source>
</evidence>
<dbReference type="PROSITE" id="PS50082">
    <property type="entry name" value="WD_REPEATS_2"/>
    <property type="match status" value="2"/>
</dbReference>
<dbReference type="InterPro" id="IPR013249">
    <property type="entry name" value="RNA_pol_sigma70_r4_t2"/>
</dbReference>
<dbReference type="GO" id="GO:0003677">
    <property type="term" value="F:DNA binding"/>
    <property type="evidence" value="ECO:0007669"/>
    <property type="project" value="InterPro"/>
</dbReference>
<dbReference type="PANTHER" id="PTHR19879:SF9">
    <property type="entry name" value="TRANSCRIPTION INITIATION FACTOR TFIID SUBUNIT 5"/>
    <property type="match status" value="1"/>
</dbReference>
<keyword evidence="1 3" id="KW-0853">WD repeat</keyword>
<dbReference type="PANTHER" id="PTHR19879">
    <property type="entry name" value="TRANSCRIPTION INITIATION FACTOR TFIID"/>
    <property type="match status" value="1"/>
</dbReference>
<dbReference type="InterPro" id="IPR007627">
    <property type="entry name" value="RNA_pol_sigma70_r2"/>
</dbReference>
<dbReference type="GO" id="GO:0016987">
    <property type="term" value="F:sigma factor activity"/>
    <property type="evidence" value="ECO:0007669"/>
    <property type="project" value="InterPro"/>
</dbReference>
<protein>
    <recommendedName>
        <fullName evidence="8">RNA polymerase sigma-70 region 2 domain-containing protein</fullName>
    </recommendedName>
</protein>
<dbReference type="Pfam" id="PF00400">
    <property type="entry name" value="WD40"/>
    <property type="match status" value="2"/>
</dbReference>
<dbReference type="SUPFAM" id="SSF88659">
    <property type="entry name" value="Sigma3 and sigma4 domains of RNA polymerase sigma factors"/>
    <property type="match status" value="1"/>
</dbReference>
<dbReference type="InterPro" id="IPR015943">
    <property type="entry name" value="WD40/YVTN_repeat-like_dom_sf"/>
</dbReference>